<dbReference type="EMBL" id="JAVIJP010000016">
    <property type="protein sequence ID" value="KAL3642390.1"/>
    <property type="molecule type" value="Genomic_DNA"/>
</dbReference>
<protein>
    <submittedName>
        <fullName evidence="2">Uncharacterized protein</fullName>
    </submittedName>
</protein>
<proteinExistence type="predicted"/>
<comment type="caution">
    <text evidence="2">The sequence shown here is derived from an EMBL/GenBank/DDBJ whole genome shotgun (WGS) entry which is preliminary data.</text>
</comment>
<evidence type="ECO:0000313" key="3">
    <source>
        <dbReference type="Proteomes" id="UP001632038"/>
    </source>
</evidence>
<evidence type="ECO:0000313" key="2">
    <source>
        <dbReference type="EMBL" id="KAL3642390.1"/>
    </source>
</evidence>
<sequence length="98" mass="11195">MHDDCASMSTSNQPRRVPHEFKARFDIGAVPRRRPHPQRQTPGPCHRRVPKIPGCEIQLSPQLAVGSGRRHRPIRLPSFSEEHIQSSEALIEMSQDRL</sequence>
<accession>A0ABD3DJA8</accession>
<feature type="region of interest" description="Disordered" evidence="1">
    <location>
        <begin position="26"/>
        <end position="49"/>
    </location>
</feature>
<gene>
    <name evidence="2" type="ORF">CASFOL_013205</name>
</gene>
<dbReference type="AlphaFoldDB" id="A0ABD3DJA8"/>
<feature type="region of interest" description="Disordered" evidence="1">
    <location>
        <begin position="1"/>
        <end position="20"/>
    </location>
</feature>
<dbReference type="Proteomes" id="UP001632038">
    <property type="component" value="Unassembled WGS sequence"/>
</dbReference>
<reference evidence="3" key="1">
    <citation type="journal article" date="2024" name="IScience">
        <title>Strigolactones Initiate the Formation of Haustorium-like Structures in Castilleja.</title>
        <authorList>
            <person name="Buerger M."/>
            <person name="Peterson D."/>
            <person name="Chory J."/>
        </authorList>
    </citation>
    <scope>NUCLEOTIDE SEQUENCE [LARGE SCALE GENOMIC DNA]</scope>
</reference>
<keyword evidence="3" id="KW-1185">Reference proteome</keyword>
<organism evidence="2 3">
    <name type="scientific">Castilleja foliolosa</name>
    <dbReference type="NCBI Taxonomy" id="1961234"/>
    <lineage>
        <taxon>Eukaryota</taxon>
        <taxon>Viridiplantae</taxon>
        <taxon>Streptophyta</taxon>
        <taxon>Embryophyta</taxon>
        <taxon>Tracheophyta</taxon>
        <taxon>Spermatophyta</taxon>
        <taxon>Magnoliopsida</taxon>
        <taxon>eudicotyledons</taxon>
        <taxon>Gunneridae</taxon>
        <taxon>Pentapetalae</taxon>
        <taxon>asterids</taxon>
        <taxon>lamiids</taxon>
        <taxon>Lamiales</taxon>
        <taxon>Orobanchaceae</taxon>
        <taxon>Pedicularideae</taxon>
        <taxon>Castillejinae</taxon>
        <taxon>Castilleja</taxon>
    </lineage>
</organism>
<name>A0ABD3DJA8_9LAMI</name>
<evidence type="ECO:0000256" key="1">
    <source>
        <dbReference type="SAM" id="MobiDB-lite"/>
    </source>
</evidence>